<proteinExistence type="predicted"/>
<dbReference type="AlphaFoldDB" id="A0A8J3PJ83"/>
<evidence type="ECO:0000313" key="2">
    <source>
        <dbReference type="Proteomes" id="UP000660339"/>
    </source>
</evidence>
<dbReference type="EMBL" id="BONJ01000041">
    <property type="protein sequence ID" value="GIG18514.1"/>
    <property type="molecule type" value="Genomic_DNA"/>
</dbReference>
<reference evidence="1" key="1">
    <citation type="submission" date="2021-01" db="EMBL/GenBank/DDBJ databases">
        <title>Whole genome shotgun sequence of Catellatospora methionotrophica NBRC 14553.</title>
        <authorList>
            <person name="Komaki H."/>
            <person name="Tamura T."/>
        </authorList>
    </citation>
    <scope>NUCLEOTIDE SEQUENCE</scope>
    <source>
        <strain evidence="1">NBRC 14553</strain>
    </source>
</reference>
<evidence type="ECO:0000313" key="1">
    <source>
        <dbReference type="EMBL" id="GIG18514.1"/>
    </source>
</evidence>
<protein>
    <submittedName>
        <fullName evidence="1">Uncharacterized protein</fullName>
    </submittedName>
</protein>
<keyword evidence="2" id="KW-1185">Reference proteome</keyword>
<organism evidence="1 2">
    <name type="scientific">Catellatospora methionotrophica</name>
    <dbReference type="NCBI Taxonomy" id="121620"/>
    <lineage>
        <taxon>Bacteria</taxon>
        <taxon>Bacillati</taxon>
        <taxon>Actinomycetota</taxon>
        <taxon>Actinomycetes</taxon>
        <taxon>Micromonosporales</taxon>
        <taxon>Micromonosporaceae</taxon>
        <taxon>Catellatospora</taxon>
    </lineage>
</organism>
<name>A0A8J3PJ83_9ACTN</name>
<gene>
    <name evidence="1" type="ORF">Cme02nite_68460</name>
</gene>
<dbReference type="Proteomes" id="UP000660339">
    <property type="component" value="Unassembled WGS sequence"/>
</dbReference>
<sequence length="45" mass="4963">MVDDDVLLLDEEPLLEEPLLDELLPDELPAAAGVVPEPLPRESVR</sequence>
<comment type="caution">
    <text evidence="1">The sequence shown here is derived from an EMBL/GenBank/DDBJ whole genome shotgun (WGS) entry which is preliminary data.</text>
</comment>
<accession>A0A8J3PJ83</accession>